<name>A0A0V0Y1V3_TRIPS</name>
<dbReference type="EMBL" id="JYDU01000074">
    <property type="protein sequence ID" value="KRX94280.1"/>
    <property type="molecule type" value="Genomic_DNA"/>
</dbReference>
<gene>
    <name evidence="1" type="ORF">T4E_10882</name>
</gene>
<protein>
    <submittedName>
        <fullName evidence="1">Uncharacterized protein</fullName>
    </submittedName>
</protein>
<sequence length="87" mass="9961">MHSRFRGSTTPWMHWQVHSGSRPWTWQAATGRLRWNNQDNDDYLSASPTIFATCLHGSRSQSPLTMAKVDESFRLKGLLVKLDIGQC</sequence>
<accession>A0A0V0Y1V3</accession>
<proteinExistence type="predicted"/>
<dbReference type="AlphaFoldDB" id="A0A0V0Y1V3"/>
<comment type="caution">
    <text evidence="1">The sequence shown here is derived from an EMBL/GenBank/DDBJ whole genome shotgun (WGS) entry which is preliminary data.</text>
</comment>
<dbReference type="Proteomes" id="UP000054815">
    <property type="component" value="Unassembled WGS sequence"/>
</dbReference>
<reference evidence="1 2" key="1">
    <citation type="submission" date="2015-01" db="EMBL/GenBank/DDBJ databases">
        <title>Evolution of Trichinella species and genotypes.</title>
        <authorList>
            <person name="Korhonen P.K."/>
            <person name="Edoardo P."/>
            <person name="Giuseppe L.R."/>
            <person name="Gasser R.B."/>
        </authorList>
    </citation>
    <scope>NUCLEOTIDE SEQUENCE [LARGE SCALE GENOMIC DNA]</scope>
    <source>
        <strain evidence="1">ISS141</strain>
    </source>
</reference>
<organism evidence="1 2">
    <name type="scientific">Trichinella pseudospiralis</name>
    <name type="common">Parasitic roundworm</name>
    <dbReference type="NCBI Taxonomy" id="6337"/>
    <lineage>
        <taxon>Eukaryota</taxon>
        <taxon>Metazoa</taxon>
        <taxon>Ecdysozoa</taxon>
        <taxon>Nematoda</taxon>
        <taxon>Enoplea</taxon>
        <taxon>Dorylaimia</taxon>
        <taxon>Trichinellida</taxon>
        <taxon>Trichinellidae</taxon>
        <taxon>Trichinella</taxon>
    </lineage>
</organism>
<evidence type="ECO:0000313" key="2">
    <source>
        <dbReference type="Proteomes" id="UP000054815"/>
    </source>
</evidence>
<evidence type="ECO:0000313" key="1">
    <source>
        <dbReference type="EMBL" id="KRX94280.1"/>
    </source>
</evidence>